<dbReference type="RefSeq" id="XP_009038484.1">
    <property type="nucleotide sequence ID" value="XM_009040236.1"/>
</dbReference>
<feature type="region of interest" description="Disordered" evidence="1">
    <location>
        <begin position="65"/>
        <end position="135"/>
    </location>
</feature>
<dbReference type="EMBL" id="GL833133">
    <property type="protein sequence ID" value="EGB06735.1"/>
    <property type="molecule type" value="Genomic_DNA"/>
</dbReference>
<dbReference type="InParanoid" id="F0YDH2"/>
<dbReference type="GeneID" id="20225319"/>
<keyword evidence="3" id="KW-1185">Reference proteome</keyword>
<feature type="compositionally biased region" description="Basic residues" evidence="1">
    <location>
        <begin position="549"/>
        <end position="559"/>
    </location>
</feature>
<feature type="compositionally biased region" description="Low complexity" evidence="1">
    <location>
        <begin position="86"/>
        <end position="121"/>
    </location>
</feature>
<feature type="compositionally biased region" description="Acidic residues" evidence="1">
    <location>
        <begin position="159"/>
        <end position="169"/>
    </location>
</feature>
<evidence type="ECO:0000256" key="1">
    <source>
        <dbReference type="SAM" id="MobiDB-lite"/>
    </source>
</evidence>
<protein>
    <submittedName>
        <fullName evidence="2">Uncharacterized protein</fullName>
    </submittedName>
</protein>
<reference evidence="2 3" key="1">
    <citation type="journal article" date="2011" name="Proc. Natl. Acad. Sci. U.S.A.">
        <title>Niche of harmful alga Aureococcus anophagefferens revealed through ecogenomics.</title>
        <authorList>
            <person name="Gobler C.J."/>
            <person name="Berry D.L."/>
            <person name="Dyhrman S.T."/>
            <person name="Wilhelm S.W."/>
            <person name="Salamov A."/>
            <person name="Lobanov A.V."/>
            <person name="Zhang Y."/>
            <person name="Collier J.L."/>
            <person name="Wurch L.L."/>
            <person name="Kustka A.B."/>
            <person name="Dill B.D."/>
            <person name="Shah M."/>
            <person name="VerBerkmoes N.C."/>
            <person name="Kuo A."/>
            <person name="Terry A."/>
            <person name="Pangilinan J."/>
            <person name="Lindquist E.A."/>
            <person name="Lucas S."/>
            <person name="Paulsen I.T."/>
            <person name="Hattenrath-Lehmann T.K."/>
            <person name="Talmage S.C."/>
            <person name="Walker E.A."/>
            <person name="Koch F."/>
            <person name="Burson A.M."/>
            <person name="Marcoval M.A."/>
            <person name="Tang Y.Z."/>
            <person name="Lecleir G.R."/>
            <person name="Coyne K.J."/>
            <person name="Berg G.M."/>
            <person name="Bertrand E.M."/>
            <person name="Saito M.A."/>
            <person name="Gladyshev V.N."/>
            <person name="Grigoriev I.V."/>
        </authorList>
    </citation>
    <scope>NUCLEOTIDE SEQUENCE [LARGE SCALE GENOMIC DNA]</scope>
    <source>
        <strain evidence="3">CCMP 1984</strain>
    </source>
</reference>
<gene>
    <name evidence="2" type="ORF">AURANDRAFT_65406</name>
</gene>
<proteinExistence type="predicted"/>
<feature type="region of interest" description="Disordered" evidence="1">
    <location>
        <begin position="159"/>
        <end position="181"/>
    </location>
</feature>
<accession>F0YDH2</accession>
<dbReference type="Proteomes" id="UP000002729">
    <property type="component" value="Unassembled WGS sequence"/>
</dbReference>
<dbReference type="KEGG" id="aaf:AURANDRAFT_65406"/>
<feature type="compositionally biased region" description="Low complexity" evidence="1">
    <location>
        <begin position="452"/>
        <end position="475"/>
    </location>
</feature>
<feature type="compositionally biased region" description="Basic and acidic residues" evidence="1">
    <location>
        <begin position="213"/>
        <end position="232"/>
    </location>
</feature>
<dbReference type="AlphaFoldDB" id="F0YDH2"/>
<feature type="region of interest" description="Disordered" evidence="1">
    <location>
        <begin position="336"/>
        <end position="363"/>
    </location>
</feature>
<feature type="region of interest" description="Disordered" evidence="1">
    <location>
        <begin position="433"/>
        <end position="582"/>
    </location>
</feature>
<evidence type="ECO:0000313" key="2">
    <source>
        <dbReference type="EMBL" id="EGB06735.1"/>
    </source>
</evidence>
<feature type="compositionally biased region" description="Basic and acidic residues" evidence="1">
    <location>
        <begin position="65"/>
        <end position="79"/>
    </location>
</feature>
<feature type="compositionally biased region" description="Basic residues" evidence="1">
    <location>
        <begin position="505"/>
        <end position="518"/>
    </location>
</feature>
<sequence length="582" mass="61086">MSGGDLPPHIQALVDKAAKKIDKLLKKNTALLEEQATAVRTIADLEKENATLRRDRAALAQEKAALERDVERLQRAGEPKRKRAPAKPASAKPASAKRGAAPAASDGGGKRAAPGGAAAASDGGGKRARSLAVAGAKAAAPAALPALAMAAALDDELDDLLGSSDDDDAPGAGAGLDKAAADAAARRRAASALHVVDPARGIGSIASELERRRALRDEGAEGDRSMADEQRFDAPTPPPLELDLGAAPRDAAAAPAAAAAASAAAEAAETLKVAVWVALGRDRAAALKDTGHRLALKDARLYARHVLARDAVSAADLGLLAPRTKLWQKRWEAKKVAGRKQAPRTDEERKMKQRRDNADDLSDGVHSWAADDVVLEVAARCRGGGDAEALARVLADLGRVGFANADLAAPLAAAALSWEGYVAGLSKSRRQALAAAERGGGPPRTPRRRSRWPSPSSRSAAAATRTRSGARPTGAPRRPTSPRSESAWKTRTRPPPGRSRASTRATRRSPRRARRPRRPSRDGRATRTPRPRRPLCWPRATARPPPATRRSRGRGRFPTRRASIDASSSPSTPRGGGRARPS</sequence>
<feature type="region of interest" description="Disordered" evidence="1">
    <location>
        <begin position="213"/>
        <end position="244"/>
    </location>
</feature>
<feature type="compositionally biased region" description="Basic and acidic residues" evidence="1">
    <location>
        <begin position="343"/>
        <end position="358"/>
    </location>
</feature>
<name>F0YDH2_AURAN</name>
<organism evidence="3">
    <name type="scientific">Aureococcus anophagefferens</name>
    <name type="common">Harmful bloom alga</name>
    <dbReference type="NCBI Taxonomy" id="44056"/>
    <lineage>
        <taxon>Eukaryota</taxon>
        <taxon>Sar</taxon>
        <taxon>Stramenopiles</taxon>
        <taxon>Ochrophyta</taxon>
        <taxon>Pelagophyceae</taxon>
        <taxon>Pelagomonadales</taxon>
        <taxon>Pelagomonadaceae</taxon>
        <taxon>Aureococcus</taxon>
    </lineage>
</organism>
<evidence type="ECO:0000313" key="3">
    <source>
        <dbReference type="Proteomes" id="UP000002729"/>
    </source>
</evidence>